<evidence type="ECO:0000313" key="4">
    <source>
        <dbReference type="Proteomes" id="UP000593846"/>
    </source>
</evidence>
<evidence type="ECO:0000256" key="1">
    <source>
        <dbReference type="SAM" id="MobiDB-lite"/>
    </source>
</evidence>
<gene>
    <name evidence="3" type="ORF">IM676_19115</name>
</gene>
<dbReference type="KEGG" id="aee:IM676_19115"/>
<keyword evidence="2" id="KW-0812">Transmembrane</keyword>
<keyword evidence="4" id="KW-1185">Reference proteome</keyword>
<evidence type="ECO:0008006" key="5">
    <source>
        <dbReference type="Google" id="ProtNLM"/>
    </source>
</evidence>
<keyword evidence="2" id="KW-1133">Transmembrane helix</keyword>
<proteinExistence type="predicted"/>
<feature type="region of interest" description="Disordered" evidence="1">
    <location>
        <begin position="60"/>
        <end position="86"/>
    </location>
</feature>
<evidence type="ECO:0000313" key="3">
    <source>
        <dbReference type="EMBL" id="QOV22723.1"/>
    </source>
</evidence>
<accession>A0A7S6U6B5</accession>
<feature type="transmembrane region" description="Helical" evidence="2">
    <location>
        <begin position="121"/>
        <end position="142"/>
    </location>
</feature>
<feature type="region of interest" description="Disordered" evidence="1">
    <location>
        <begin position="1"/>
        <end position="41"/>
    </location>
</feature>
<organism evidence="3 4">
    <name type="scientific">Anabaenopsis elenkinii CCIBt3563</name>
    <dbReference type="NCBI Taxonomy" id="2779889"/>
    <lineage>
        <taxon>Bacteria</taxon>
        <taxon>Bacillati</taxon>
        <taxon>Cyanobacteriota</taxon>
        <taxon>Cyanophyceae</taxon>
        <taxon>Nostocales</taxon>
        <taxon>Nodulariaceae</taxon>
        <taxon>Anabaenopsis</taxon>
    </lineage>
</organism>
<name>A0A7S6U6B5_9CYAN</name>
<keyword evidence="2" id="KW-0472">Membrane</keyword>
<feature type="region of interest" description="Disordered" evidence="1">
    <location>
        <begin position="209"/>
        <end position="229"/>
    </location>
</feature>
<dbReference type="EMBL" id="CP063311">
    <property type="protein sequence ID" value="QOV22723.1"/>
    <property type="molecule type" value="Genomic_DNA"/>
</dbReference>
<reference evidence="4" key="1">
    <citation type="submission" date="2020-10" db="EMBL/GenBank/DDBJ databases">
        <title>Genome-based taxonomic classification of the species Anabaenopsis elenkinii.</title>
        <authorList>
            <person name="Delbaje E."/>
            <person name="Andreote A.P.D."/>
            <person name="Pellegrinetti T.A."/>
            <person name="Cruz R.B."/>
            <person name="Branco L.H.Z."/>
            <person name="Fiore M.F."/>
        </authorList>
    </citation>
    <scope>NUCLEOTIDE SEQUENCE [LARGE SCALE GENOMIC DNA]</scope>
    <source>
        <strain evidence="4">CCIBt3563</strain>
    </source>
</reference>
<evidence type="ECO:0000256" key="2">
    <source>
        <dbReference type="SAM" id="Phobius"/>
    </source>
</evidence>
<dbReference type="Proteomes" id="UP000593846">
    <property type="component" value="Chromosome"/>
</dbReference>
<protein>
    <recommendedName>
        <fullName evidence="5">Cell division protein FtsL</fullName>
    </recommendedName>
</protein>
<sequence length="229" mass="25431">MAVVRKSAVPKTGSWFRRNPTPSHGVKPSMSPGSTLGSISTLIDEPLPASSKRQRRAFKKLSVSSSHPLPEVPKKQVSRVKTQSTRTNWKNQKVGEDNLPVMPNSGSGNFWLLHLYTSYRYSSVVTFLLVAVTLFVYGWIVYSQQMWSQGYNRLQNLKLYEQQLTTTNATLKSKMAQEAQEAAGLVSPTAARTIFLPAASSPSLNFPATPPRTTLNWDNQQNSTLPLGY</sequence>
<feature type="compositionally biased region" description="Polar residues" evidence="1">
    <location>
        <begin position="31"/>
        <end position="41"/>
    </location>
</feature>
<dbReference type="AlphaFoldDB" id="A0A7S6U6B5"/>
<dbReference type="RefSeq" id="WP_200988339.1">
    <property type="nucleotide sequence ID" value="NZ_CP063311.1"/>
</dbReference>